<dbReference type="SUPFAM" id="SSF56935">
    <property type="entry name" value="Porins"/>
    <property type="match status" value="1"/>
</dbReference>
<name>A0A4R3Z067_9GAMM</name>
<keyword evidence="5" id="KW-0410">Iron transport</keyword>
<evidence type="ECO:0000256" key="7">
    <source>
        <dbReference type="ARBA" id="ARBA00022729"/>
    </source>
</evidence>
<dbReference type="Pfam" id="PF00593">
    <property type="entry name" value="TonB_dep_Rec_b-barrel"/>
    <property type="match status" value="1"/>
</dbReference>
<dbReference type="InterPro" id="IPR000531">
    <property type="entry name" value="Beta-barrel_TonB"/>
</dbReference>
<feature type="signal peptide" evidence="17">
    <location>
        <begin position="1"/>
        <end position="26"/>
    </location>
</feature>
<dbReference type="FunFam" id="2.40.170.20:FF:000005">
    <property type="entry name" value="TonB-dependent siderophore receptor"/>
    <property type="match status" value="1"/>
</dbReference>
<dbReference type="GO" id="GO:0038023">
    <property type="term" value="F:signaling receptor activity"/>
    <property type="evidence" value="ECO:0007669"/>
    <property type="project" value="InterPro"/>
</dbReference>
<keyword evidence="12 19" id="KW-0675">Receptor</keyword>
<evidence type="ECO:0000313" key="20">
    <source>
        <dbReference type="Proteomes" id="UP000295719"/>
    </source>
</evidence>
<dbReference type="Pfam" id="PF07660">
    <property type="entry name" value="STN"/>
    <property type="match status" value="1"/>
</dbReference>
<dbReference type="FunFam" id="2.170.130.10:FF:000001">
    <property type="entry name" value="Catecholate siderophore TonB-dependent receptor"/>
    <property type="match status" value="1"/>
</dbReference>
<evidence type="ECO:0000256" key="8">
    <source>
        <dbReference type="ARBA" id="ARBA00023004"/>
    </source>
</evidence>
<feature type="short sequence motif" description="TonB C-terminal box" evidence="15">
    <location>
        <begin position="795"/>
        <end position="812"/>
    </location>
</feature>
<evidence type="ECO:0000256" key="13">
    <source>
        <dbReference type="ARBA" id="ARBA00023237"/>
    </source>
</evidence>
<dbReference type="InterPro" id="IPR036942">
    <property type="entry name" value="Beta-barrel_TonB_sf"/>
</dbReference>
<evidence type="ECO:0000256" key="12">
    <source>
        <dbReference type="ARBA" id="ARBA00023170"/>
    </source>
</evidence>
<comment type="subcellular location">
    <subcellularLocation>
        <location evidence="1 14">Cell outer membrane</location>
        <topology evidence="1 14">Multi-pass membrane protein</topology>
    </subcellularLocation>
</comment>
<evidence type="ECO:0000256" key="3">
    <source>
        <dbReference type="ARBA" id="ARBA00022448"/>
    </source>
</evidence>
<comment type="caution">
    <text evidence="19">The sequence shown here is derived from an EMBL/GenBank/DDBJ whole genome shotgun (WGS) entry which is preliminary data.</text>
</comment>
<dbReference type="GO" id="GO:0015891">
    <property type="term" value="P:siderophore transport"/>
    <property type="evidence" value="ECO:0007669"/>
    <property type="project" value="InterPro"/>
</dbReference>
<dbReference type="InterPro" id="IPR011662">
    <property type="entry name" value="Secretin/TonB_short_N"/>
</dbReference>
<evidence type="ECO:0000256" key="5">
    <source>
        <dbReference type="ARBA" id="ARBA00022496"/>
    </source>
</evidence>
<protein>
    <submittedName>
        <fullName evidence="19">Iron complex outermembrane receptor protein</fullName>
    </submittedName>
</protein>
<evidence type="ECO:0000256" key="6">
    <source>
        <dbReference type="ARBA" id="ARBA00022692"/>
    </source>
</evidence>
<dbReference type="Gene3D" id="2.170.130.10">
    <property type="entry name" value="TonB-dependent receptor, plug domain"/>
    <property type="match status" value="1"/>
</dbReference>
<keyword evidence="20" id="KW-1185">Reference proteome</keyword>
<keyword evidence="11 14" id="KW-0472">Membrane</keyword>
<dbReference type="GO" id="GO:0015344">
    <property type="term" value="F:siderophore uptake transmembrane transporter activity"/>
    <property type="evidence" value="ECO:0007669"/>
    <property type="project" value="UniProtKB-ARBA"/>
</dbReference>
<dbReference type="InterPro" id="IPR037066">
    <property type="entry name" value="Plug_dom_sf"/>
</dbReference>
<dbReference type="Gene3D" id="3.55.50.30">
    <property type="match status" value="1"/>
</dbReference>
<dbReference type="InterPro" id="IPR039426">
    <property type="entry name" value="TonB-dep_rcpt-like"/>
</dbReference>
<evidence type="ECO:0000256" key="17">
    <source>
        <dbReference type="SAM" id="SignalP"/>
    </source>
</evidence>
<dbReference type="CDD" id="cd01347">
    <property type="entry name" value="ligand_gated_channel"/>
    <property type="match status" value="1"/>
</dbReference>
<keyword evidence="9" id="KW-0406">Ion transport</keyword>
<evidence type="ECO:0000256" key="1">
    <source>
        <dbReference type="ARBA" id="ARBA00004571"/>
    </source>
</evidence>
<dbReference type="GO" id="GO:0009279">
    <property type="term" value="C:cell outer membrane"/>
    <property type="evidence" value="ECO:0007669"/>
    <property type="project" value="UniProtKB-SubCell"/>
</dbReference>
<feature type="domain" description="Secretin/TonB short N-terminal" evidence="18">
    <location>
        <begin position="84"/>
        <end position="135"/>
    </location>
</feature>
<dbReference type="PROSITE" id="PS52016">
    <property type="entry name" value="TONB_DEPENDENT_REC_3"/>
    <property type="match status" value="1"/>
</dbReference>
<dbReference type="InterPro" id="IPR010105">
    <property type="entry name" value="TonB_sidphr_rcpt"/>
</dbReference>
<keyword evidence="6 14" id="KW-0812">Transmembrane</keyword>
<evidence type="ECO:0000256" key="14">
    <source>
        <dbReference type="PROSITE-ProRule" id="PRU01360"/>
    </source>
</evidence>
<dbReference type="EMBL" id="SMCR01000003">
    <property type="protein sequence ID" value="TCV98350.1"/>
    <property type="molecule type" value="Genomic_DNA"/>
</dbReference>
<keyword evidence="13 14" id="KW-0998">Cell outer membrane</keyword>
<dbReference type="PANTHER" id="PTHR32552">
    <property type="entry name" value="FERRICHROME IRON RECEPTOR-RELATED"/>
    <property type="match status" value="1"/>
</dbReference>
<organism evidence="19 20">
    <name type="scientific">Biostraticola tofi</name>
    <dbReference type="NCBI Taxonomy" id="466109"/>
    <lineage>
        <taxon>Bacteria</taxon>
        <taxon>Pseudomonadati</taxon>
        <taxon>Pseudomonadota</taxon>
        <taxon>Gammaproteobacteria</taxon>
        <taxon>Enterobacterales</taxon>
        <taxon>Bruguierivoracaceae</taxon>
        <taxon>Biostraticola</taxon>
    </lineage>
</organism>
<keyword evidence="10 16" id="KW-0798">TonB box</keyword>
<evidence type="ECO:0000256" key="16">
    <source>
        <dbReference type="RuleBase" id="RU003357"/>
    </source>
</evidence>
<proteinExistence type="inferred from homology"/>
<dbReference type="PROSITE" id="PS01156">
    <property type="entry name" value="TONB_DEPENDENT_REC_2"/>
    <property type="match status" value="1"/>
</dbReference>
<dbReference type="PANTHER" id="PTHR32552:SF68">
    <property type="entry name" value="FERRICHROME OUTER MEMBRANE TRANSPORTER_PHAGE RECEPTOR"/>
    <property type="match status" value="1"/>
</dbReference>
<comment type="similarity">
    <text evidence="2 14 16">Belongs to the TonB-dependent receptor family.</text>
</comment>
<dbReference type="SMART" id="SM00965">
    <property type="entry name" value="STN"/>
    <property type="match status" value="1"/>
</dbReference>
<dbReference type="OrthoDB" id="127311at2"/>
<keyword evidence="4 14" id="KW-1134">Transmembrane beta strand</keyword>
<reference evidence="19 20" key="1">
    <citation type="submission" date="2019-03" db="EMBL/GenBank/DDBJ databases">
        <title>Genomic Encyclopedia of Type Strains, Phase IV (KMG-IV): sequencing the most valuable type-strain genomes for metagenomic binning, comparative biology and taxonomic classification.</title>
        <authorList>
            <person name="Goeker M."/>
        </authorList>
    </citation>
    <scope>NUCLEOTIDE SEQUENCE [LARGE SCALE GENOMIC DNA]</scope>
    <source>
        <strain evidence="19 20">DSM 19580</strain>
    </source>
</reference>
<evidence type="ECO:0000256" key="9">
    <source>
        <dbReference type="ARBA" id="ARBA00023065"/>
    </source>
</evidence>
<accession>A0A4R3Z067</accession>
<evidence type="ECO:0000256" key="11">
    <source>
        <dbReference type="ARBA" id="ARBA00023136"/>
    </source>
</evidence>
<evidence type="ECO:0000256" key="2">
    <source>
        <dbReference type="ARBA" id="ARBA00009810"/>
    </source>
</evidence>
<evidence type="ECO:0000256" key="15">
    <source>
        <dbReference type="PROSITE-ProRule" id="PRU10144"/>
    </source>
</evidence>
<gene>
    <name evidence="19" type="ORF">EDC52_103442</name>
</gene>
<dbReference type="InterPro" id="IPR012910">
    <property type="entry name" value="Plug_dom"/>
</dbReference>
<feature type="chain" id="PRO_5020426624" evidence="17">
    <location>
        <begin position="27"/>
        <end position="812"/>
    </location>
</feature>
<evidence type="ECO:0000256" key="10">
    <source>
        <dbReference type="ARBA" id="ARBA00023077"/>
    </source>
</evidence>
<dbReference type="InterPro" id="IPR010917">
    <property type="entry name" value="TonB_rcpt_CS"/>
</dbReference>
<keyword evidence="7 17" id="KW-0732">Signal</keyword>
<evidence type="ECO:0000313" key="19">
    <source>
        <dbReference type="EMBL" id="TCV98350.1"/>
    </source>
</evidence>
<dbReference type="Proteomes" id="UP000295719">
    <property type="component" value="Unassembled WGS sequence"/>
</dbReference>
<dbReference type="RefSeq" id="WP_131865091.1">
    <property type="nucleotide sequence ID" value="NZ_SMCR01000003.1"/>
</dbReference>
<evidence type="ECO:0000256" key="4">
    <source>
        <dbReference type="ARBA" id="ARBA00022452"/>
    </source>
</evidence>
<keyword evidence="3 14" id="KW-0813">Transport</keyword>
<dbReference type="NCBIfam" id="TIGR01783">
    <property type="entry name" value="TonB-siderophor"/>
    <property type="match status" value="1"/>
</dbReference>
<dbReference type="AlphaFoldDB" id="A0A4R3Z067"/>
<keyword evidence="8" id="KW-0408">Iron</keyword>
<sequence length="812" mass="87753">MMGKGMMNGIAGAAMVALGGSMPAMAEQGPTLAEIRAGDARPLDVTSESLHIAQESLHKAPQSLHIAPQSLQNALIQFSLQTGMQTSADAALLQGMTSPGATGTLAPAAAINQLLAGTGLHYRFTGPASLVIVRSEQGSLASSDSLTVVAGVENPTGPVDGYRATRTLTGTKTDTPLRDIPQSIQVVPRAVLDDQQASGLSEAVENVSGVQQSGTSGNRSETFRVRGFSSPGYAIDGVMLNYAGDRPETLLDLANVERVEVLKGPASALYGRGQPGGLINIVTRRPSYQSEGDGTLQAGSFGFRRAEGSISGPLNEDKTLTGRFSAAGQTEEGFQNHRRDSEREFGSVALRWEPNQLTSFTFGLDHTRQKMPFDRGLVVTPENEVLLQPRRFLAEKWSAIDARKTRLSLGAEHSVNDQLTLRGSLRYDDARVQDTGIDYRSLDDDGRTLGRRFTDRQEDSRNIDAQMEAQLQFYTGGIDHQLLGGIQYTRSRMDFTSYRANIDDIDIYQPVYGAVKPTPKINSDYVENITMASVFLQDQIAFNPQWKALAGLRYDHVDQKMNQKIGDGEPDMSDGAITGRLGLVYQPVEPIALYASYADSFAPQGGQSRAGKALAPEEGWQVESGVKVDLIPDRLSLTTAVFQITKTNVKASDPLDSDYSVTTGEQRVRGIEMDITGEIMPGWRVLASAAYLDAQITKDKDYDPGNRLSGVPRASGSLWSTYQLQGGLLSGLKFGTGIQAVDTRKGDLDNSFSVGGYYRLDAMVSYPINKHLTVSLHGRNLTDQQYIATPVSRTENHPGAPRSIVAAVKATF</sequence>
<dbReference type="Pfam" id="PF07715">
    <property type="entry name" value="Plug"/>
    <property type="match status" value="1"/>
</dbReference>
<dbReference type="Gene3D" id="2.40.170.20">
    <property type="entry name" value="TonB-dependent receptor, beta-barrel domain"/>
    <property type="match status" value="1"/>
</dbReference>
<evidence type="ECO:0000259" key="18">
    <source>
        <dbReference type="SMART" id="SM00965"/>
    </source>
</evidence>